<keyword evidence="4" id="KW-1185">Reference proteome</keyword>
<dbReference type="Gene3D" id="3.40.50.150">
    <property type="entry name" value="Vaccinia Virus protein VP39"/>
    <property type="match status" value="1"/>
</dbReference>
<dbReference type="PANTHER" id="PTHR43861">
    <property type="entry name" value="TRANS-ACONITATE 2-METHYLTRANSFERASE-RELATED"/>
    <property type="match status" value="1"/>
</dbReference>
<dbReference type="HOGENOM" id="CLU_092418_0_0_11"/>
<dbReference type="Pfam" id="PF13649">
    <property type="entry name" value="Methyltransf_25"/>
    <property type="match status" value="1"/>
</dbReference>
<feature type="domain" description="Methyltransferase" evidence="2">
    <location>
        <begin position="68"/>
        <end position="158"/>
    </location>
</feature>
<dbReference type="GO" id="GO:0032259">
    <property type="term" value="P:methylation"/>
    <property type="evidence" value="ECO:0007669"/>
    <property type="project" value="UniProtKB-KW"/>
</dbReference>
<keyword evidence="3" id="KW-0489">Methyltransferase</keyword>
<accession>F1TJU8</accession>
<gene>
    <name evidence="3" type="ORF">HMPREF0724_14001</name>
</gene>
<comment type="caution">
    <text evidence="3">The sequence shown here is derived from an EMBL/GenBank/DDBJ whole genome shotgun (WGS) entry which is preliminary data.</text>
</comment>
<dbReference type="Proteomes" id="UP000004245">
    <property type="component" value="Unassembled WGS sequence"/>
</dbReference>
<keyword evidence="1" id="KW-0808">Transferase</keyword>
<dbReference type="GO" id="GO:0008168">
    <property type="term" value="F:methyltransferase activity"/>
    <property type="evidence" value="ECO:0007669"/>
    <property type="project" value="UniProtKB-KW"/>
</dbReference>
<name>F1TJU8_RHOHA</name>
<evidence type="ECO:0000259" key="2">
    <source>
        <dbReference type="Pfam" id="PF13649"/>
    </source>
</evidence>
<dbReference type="InterPro" id="IPR029063">
    <property type="entry name" value="SAM-dependent_MTases_sf"/>
</dbReference>
<proteinExistence type="predicted"/>
<dbReference type="InterPro" id="IPR041698">
    <property type="entry name" value="Methyltransf_25"/>
</dbReference>
<dbReference type="AlphaFoldDB" id="F1TJU8"/>
<dbReference type="SUPFAM" id="SSF53335">
    <property type="entry name" value="S-adenosyl-L-methionine-dependent methyltransferases"/>
    <property type="match status" value="1"/>
</dbReference>
<reference evidence="3" key="1">
    <citation type="submission" date="2011-01" db="EMBL/GenBank/DDBJ databases">
        <authorList>
            <person name="Muzny D."/>
            <person name="Qin X."/>
            <person name="Buhay C."/>
            <person name="Dugan-Rocha S."/>
            <person name="Ding Y."/>
            <person name="Chen G."/>
            <person name="Hawes A."/>
            <person name="Holder M."/>
            <person name="Jhangiani S."/>
            <person name="Johnson A."/>
            <person name="Khan Z."/>
            <person name="Li Z."/>
            <person name="Liu W."/>
            <person name="Liu X."/>
            <person name="Perez L."/>
            <person name="Shen H."/>
            <person name="Wang Q."/>
            <person name="Watt J."/>
            <person name="Xi L."/>
            <person name="Xin Y."/>
            <person name="Zhou J."/>
            <person name="Deng J."/>
            <person name="Jiang H."/>
            <person name="Liu Y."/>
            <person name="Qu J."/>
            <person name="Song X.-Z."/>
            <person name="Zhang L."/>
            <person name="Villasana D."/>
            <person name="Johnson A."/>
            <person name="Liu J."/>
            <person name="Liyanage D."/>
            <person name="Lorensuhewa L."/>
            <person name="Robinson T."/>
            <person name="Song A."/>
            <person name="Song B.-B."/>
            <person name="Dinh H."/>
            <person name="Thornton R."/>
            <person name="Coyle M."/>
            <person name="Francisco L."/>
            <person name="Jackson L."/>
            <person name="Javaid M."/>
            <person name="Korchina V."/>
            <person name="Kovar C."/>
            <person name="Mata R."/>
            <person name="Mathew T."/>
            <person name="Ngo R."/>
            <person name="Nguyen L."/>
            <person name="Nguyen N."/>
            <person name="Okwuonu G."/>
            <person name="Ongeri F."/>
            <person name="Pham C."/>
            <person name="Simmons D."/>
            <person name="Wilczek-Boney K."/>
            <person name="Hale W."/>
            <person name="Jakkamsetti A."/>
            <person name="Pham P."/>
            <person name="Ruth R."/>
            <person name="San Lucas F."/>
            <person name="Warren J."/>
            <person name="Zhang J."/>
            <person name="Zhao Z."/>
            <person name="Zhou C."/>
            <person name="Zhu D."/>
            <person name="Lee S."/>
            <person name="Bess C."/>
            <person name="Blankenburg K."/>
            <person name="Forbes L."/>
            <person name="Fu Q."/>
            <person name="Gubbala S."/>
            <person name="Hirani K."/>
            <person name="Jayaseelan J.C."/>
            <person name="Lara F."/>
            <person name="Munidasa M."/>
            <person name="Palculict T."/>
            <person name="Patil S."/>
            <person name="Pu L.-L."/>
            <person name="Saada N."/>
            <person name="Tang L."/>
            <person name="Weissenberger G."/>
            <person name="Zhu Y."/>
            <person name="Hemphill L."/>
            <person name="Shang Y."/>
            <person name="Youmans B."/>
            <person name="Ayvaz T."/>
            <person name="Ross M."/>
            <person name="Santibanez J."/>
            <person name="Aqrawi P."/>
            <person name="Gross S."/>
            <person name="Joshi V."/>
            <person name="Fowler G."/>
            <person name="Nazareth L."/>
            <person name="Reid J."/>
            <person name="Worley K."/>
            <person name="Petrosino J."/>
            <person name="Highlander S."/>
            <person name="Gibbs R."/>
        </authorList>
    </citation>
    <scope>NUCLEOTIDE SEQUENCE [LARGE SCALE GENOMIC DNA]</scope>
    <source>
        <strain evidence="3">ATCC 33707</strain>
    </source>
</reference>
<dbReference type="EMBL" id="ADNW02000019">
    <property type="protein sequence ID" value="EGD22402.1"/>
    <property type="molecule type" value="Genomic_DNA"/>
</dbReference>
<dbReference type="STRING" id="43767.A6I91_11100"/>
<evidence type="ECO:0000313" key="4">
    <source>
        <dbReference type="Proteomes" id="UP000004245"/>
    </source>
</evidence>
<evidence type="ECO:0000256" key="1">
    <source>
        <dbReference type="ARBA" id="ARBA00022679"/>
    </source>
</evidence>
<evidence type="ECO:0000313" key="3">
    <source>
        <dbReference type="EMBL" id="EGD22402.1"/>
    </source>
</evidence>
<organism evidence="3 4">
    <name type="scientific">Prescottella equi ATCC 33707</name>
    <dbReference type="NCBI Taxonomy" id="525370"/>
    <lineage>
        <taxon>Bacteria</taxon>
        <taxon>Bacillati</taxon>
        <taxon>Actinomycetota</taxon>
        <taxon>Actinomycetes</taxon>
        <taxon>Mycobacteriales</taxon>
        <taxon>Nocardiaceae</taxon>
        <taxon>Prescottella</taxon>
    </lineage>
</organism>
<sequence>MGVDDAHPARFRVAPIVDGMADTRWQRERSASDSREYIARFDRLEADGTDLHGEARAVDAMLPRGARVLDAGCGTGRLGAELARRGHHVTAVDLDPVLVAEARKKPALTVYEADLATLDLPGERFDAVVAAGNVLIFVARGTERQVLGRIAHHLVPGGIFVTGFATDYEYTVDEFDADLAAVGLVREHRFSTWDLRPWHDRAGWAVTVARKPDL</sequence>
<protein>
    <submittedName>
        <fullName evidence="3">Methyltransferase domain protein</fullName>
    </submittedName>
</protein>
<dbReference type="CDD" id="cd02440">
    <property type="entry name" value="AdoMet_MTases"/>
    <property type="match status" value="1"/>
</dbReference>